<evidence type="ECO:0000256" key="4">
    <source>
        <dbReference type="ARBA" id="ARBA00022989"/>
    </source>
</evidence>
<dbReference type="PANTHER" id="PTHR33406:SF13">
    <property type="entry name" value="MEMBRANE PROTEIN YDFJ"/>
    <property type="match status" value="1"/>
</dbReference>
<dbReference type="PANTHER" id="PTHR33406">
    <property type="entry name" value="MEMBRANE PROTEIN MJ1562-RELATED"/>
    <property type="match status" value="1"/>
</dbReference>
<evidence type="ECO:0000259" key="7">
    <source>
        <dbReference type="PROSITE" id="PS50156"/>
    </source>
</evidence>
<reference evidence="8" key="1">
    <citation type="submission" date="2020-07" db="EMBL/GenBank/DDBJ databases">
        <title>Huge and variable diversity of episymbiotic CPR bacteria and DPANN archaea in groundwater ecosystems.</title>
        <authorList>
            <person name="He C.Y."/>
            <person name="Keren R."/>
            <person name="Whittaker M."/>
            <person name="Farag I.F."/>
            <person name="Doudna J."/>
            <person name="Cate J.H.D."/>
            <person name="Banfield J.F."/>
        </authorList>
    </citation>
    <scope>NUCLEOTIDE SEQUENCE</scope>
    <source>
        <strain evidence="8">NC_groundwater_1664_Pr3_B-0.1um_52_9</strain>
    </source>
</reference>
<evidence type="ECO:0000313" key="9">
    <source>
        <dbReference type="Proteomes" id="UP000807825"/>
    </source>
</evidence>
<dbReference type="GO" id="GO:0005886">
    <property type="term" value="C:plasma membrane"/>
    <property type="evidence" value="ECO:0007669"/>
    <property type="project" value="UniProtKB-SubCell"/>
</dbReference>
<organism evidence="8 9">
    <name type="scientific">Desulfomonile tiedjei</name>
    <dbReference type="NCBI Taxonomy" id="2358"/>
    <lineage>
        <taxon>Bacteria</taxon>
        <taxon>Pseudomonadati</taxon>
        <taxon>Thermodesulfobacteriota</taxon>
        <taxon>Desulfomonilia</taxon>
        <taxon>Desulfomonilales</taxon>
        <taxon>Desulfomonilaceae</taxon>
        <taxon>Desulfomonile</taxon>
    </lineage>
</organism>
<keyword evidence="3 6" id="KW-0812">Transmembrane</keyword>
<dbReference type="PROSITE" id="PS50156">
    <property type="entry name" value="SSD"/>
    <property type="match status" value="1"/>
</dbReference>
<feature type="transmembrane region" description="Helical" evidence="6">
    <location>
        <begin position="21"/>
        <end position="41"/>
    </location>
</feature>
<dbReference type="InterPro" id="IPR000731">
    <property type="entry name" value="SSD"/>
</dbReference>
<feature type="domain" description="SSD" evidence="7">
    <location>
        <begin position="339"/>
        <end position="430"/>
    </location>
</feature>
<evidence type="ECO:0000256" key="1">
    <source>
        <dbReference type="ARBA" id="ARBA00004651"/>
    </source>
</evidence>
<comment type="subcellular location">
    <subcellularLocation>
        <location evidence="1">Cell membrane</location>
        <topology evidence="1">Multi-pass membrane protein</topology>
    </subcellularLocation>
</comment>
<evidence type="ECO:0000313" key="8">
    <source>
        <dbReference type="EMBL" id="MBI5248357.1"/>
    </source>
</evidence>
<feature type="transmembrane region" description="Helical" evidence="6">
    <location>
        <begin position="305"/>
        <end position="326"/>
    </location>
</feature>
<keyword evidence="5 6" id="KW-0472">Membrane</keyword>
<dbReference type="SUPFAM" id="SSF82866">
    <property type="entry name" value="Multidrug efflux transporter AcrB transmembrane domain"/>
    <property type="match status" value="1"/>
</dbReference>
<evidence type="ECO:0000256" key="3">
    <source>
        <dbReference type="ARBA" id="ARBA00022692"/>
    </source>
</evidence>
<evidence type="ECO:0000256" key="6">
    <source>
        <dbReference type="SAM" id="Phobius"/>
    </source>
</evidence>
<keyword evidence="2" id="KW-1003">Cell membrane</keyword>
<feature type="non-terminal residue" evidence="8">
    <location>
        <position position="541"/>
    </location>
</feature>
<sequence>MKLLTWLLRRIAYFSMDNPRAVIAAFILMAAAGFATIPLIVVSTNLLAGVGERNPVINLTKENTEFFGEQDSLIVVLEFPEPPGEGRLPFIRNLGETLGQIAGVRRVRYRLLDPDDSKQVEMLFKHFLLGMDQRERDEIRKIFSPQGINDAVRRTRNRLFMAENPYVQRKLLEDPLELGQFVSHSMERRIGSISLGDLFLLIASPDSTLYLIQVTPDFPSSEIVKAKELVERFQKAVPEKLAELNKTEKIVSNQGDLNWYLTGKTVFQYESDVIFDRETSMLLLISFGLVAAIFLAIYRSIWSSTVLMIPLMAGIGPNYGLLYLAYDEVNPVVMGATGVLLGLGAEYGVHLWGRLREEFDMHGSAEAATLTAYEQTGPPVILGAVTGIIAFLCLCLSSQPALVQFGYFGAAGLVMTILSTLFLIPAMVKLLSGLKGDYFPKLQSSFGLLAGLFNWRPAVIIVVSITLVGISMIFAARVSYEKDLFRVFLASGMDSMAVSQKISRKFHSNFSQPTLLSFDVDDVQTGLMAQRGLDEIIQGLM</sequence>
<evidence type="ECO:0000256" key="5">
    <source>
        <dbReference type="ARBA" id="ARBA00023136"/>
    </source>
</evidence>
<dbReference type="Proteomes" id="UP000807825">
    <property type="component" value="Unassembled WGS sequence"/>
</dbReference>
<feature type="transmembrane region" description="Helical" evidence="6">
    <location>
        <begin position="380"/>
        <end position="398"/>
    </location>
</feature>
<accession>A0A9D6UZ51</accession>
<dbReference type="AlphaFoldDB" id="A0A9D6UZ51"/>
<feature type="transmembrane region" description="Helical" evidence="6">
    <location>
        <begin position="405"/>
        <end position="428"/>
    </location>
</feature>
<dbReference type="Pfam" id="PF03176">
    <property type="entry name" value="MMPL"/>
    <property type="match status" value="1"/>
</dbReference>
<dbReference type="Gene3D" id="1.20.1640.10">
    <property type="entry name" value="Multidrug efflux transporter AcrB transmembrane domain"/>
    <property type="match status" value="1"/>
</dbReference>
<dbReference type="InterPro" id="IPR004869">
    <property type="entry name" value="MMPL_dom"/>
</dbReference>
<dbReference type="InterPro" id="IPR050545">
    <property type="entry name" value="Mycobact_MmpL"/>
</dbReference>
<name>A0A9D6UZ51_9BACT</name>
<feature type="transmembrane region" description="Helical" evidence="6">
    <location>
        <begin position="455"/>
        <end position="476"/>
    </location>
</feature>
<comment type="caution">
    <text evidence="8">The sequence shown here is derived from an EMBL/GenBank/DDBJ whole genome shotgun (WGS) entry which is preliminary data.</text>
</comment>
<keyword evidence="4 6" id="KW-1133">Transmembrane helix</keyword>
<dbReference type="EMBL" id="JACRDE010000075">
    <property type="protein sequence ID" value="MBI5248357.1"/>
    <property type="molecule type" value="Genomic_DNA"/>
</dbReference>
<protein>
    <submittedName>
        <fullName evidence="8">MMPL family transporter</fullName>
    </submittedName>
</protein>
<gene>
    <name evidence="8" type="ORF">HY912_02585</name>
</gene>
<evidence type="ECO:0000256" key="2">
    <source>
        <dbReference type="ARBA" id="ARBA00022475"/>
    </source>
</evidence>
<feature type="transmembrane region" description="Helical" evidence="6">
    <location>
        <begin position="281"/>
        <end position="298"/>
    </location>
</feature>
<proteinExistence type="predicted"/>